<sequence>MGFGSRYYLENMDHKHQICVFLLKKIITVVKKNYTAVSVTQSIYVDTASCSKVELAALWRVRRDLKPSLVPRGTQILYSAAVDLVAGLGNKKLRFYALIGSESYPTRFVEQGACNPVNMPSCPRCGMSGGSAIGEVYPLETEVLYVMNVRPKTDLLKGLDGLKSLRLATVGV</sequence>
<protein>
    <submittedName>
        <fullName evidence="1">Uncharacterized protein</fullName>
    </submittedName>
</protein>
<reference evidence="2" key="1">
    <citation type="journal article" date="2023" name="Nat. Plants">
        <title>Single-cell RNA sequencing provides a high-resolution roadmap for understanding the multicellular compartmentation of specialized metabolism.</title>
        <authorList>
            <person name="Sun S."/>
            <person name="Shen X."/>
            <person name="Li Y."/>
            <person name="Li Y."/>
            <person name="Wang S."/>
            <person name="Li R."/>
            <person name="Zhang H."/>
            <person name="Shen G."/>
            <person name="Guo B."/>
            <person name="Wei J."/>
            <person name="Xu J."/>
            <person name="St-Pierre B."/>
            <person name="Chen S."/>
            <person name="Sun C."/>
        </authorList>
    </citation>
    <scope>NUCLEOTIDE SEQUENCE [LARGE SCALE GENOMIC DNA]</scope>
</reference>
<evidence type="ECO:0000313" key="2">
    <source>
        <dbReference type="Proteomes" id="UP001060085"/>
    </source>
</evidence>
<organism evidence="1 2">
    <name type="scientific">Catharanthus roseus</name>
    <name type="common">Madagascar periwinkle</name>
    <name type="synonym">Vinca rosea</name>
    <dbReference type="NCBI Taxonomy" id="4058"/>
    <lineage>
        <taxon>Eukaryota</taxon>
        <taxon>Viridiplantae</taxon>
        <taxon>Streptophyta</taxon>
        <taxon>Embryophyta</taxon>
        <taxon>Tracheophyta</taxon>
        <taxon>Spermatophyta</taxon>
        <taxon>Magnoliopsida</taxon>
        <taxon>eudicotyledons</taxon>
        <taxon>Gunneridae</taxon>
        <taxon>Pentapetalae</taxon>
        <taxon>asterids</taxon>
        <taxon>lamiids</taxon>
        <taxon>Gentianales</taxon>
        <taxon>Apocynaceae</taxon>
        <taxon>Rauvolfioideae</taxon>
        <taxon>Vinceae</taxon>
        <taxon>Catharanthinae</taxon>
        <taxon>Catharanthus</taxon>
    </lineage>
</organism>
<gene>
    <name evidence="1" type="ORF">M9H77_31510</name>
</gene>
<keyword evidence="2" id="KW-1185">Reference proteome</keyword>
<name>A0ACC0A4J3_CATRO</name>
<comment type="caution">
    <text evidence="1">The sequence shown here is derived from an EMBL/GenBank/DDBJ whole genome shotgun (WGS) entry which is preliminary data.</text>
</comment>
<proteinExistence type="predicted"/>
<dbReference type="Proteomes" id="UP001060085">
    <property type="component" value="Linkage Group LG07"/>
</dbReference>
<evidence type="ECO:0000313" key="1">
    <source>
        <dbReference type="EMBL" id="KAI5654323.1"/>
    </source>
</evidence>
<accession>A0ACC0A4J3</accession>
<dbReference type="EMBL" id="CM044707">
    <property type="protein sequence ID" value="KAI5654323.1"/>
    <property type="molecule type" value="Genomic_DNA"/>
</dbReference>